<organism evidence="2 3">
    <name type="scientific">Ureibacillus manganicus DSM 26584</name>
    <dbReference type="NCBI Taxonomy" id="1384049"/>
    <lineage>
        <taxon>Bacteria</taxon>
        <taxon>Bacillati</taxon>
        <taxon>Bacillota</taxon>
        <taxon>Bacilli</taxon>
        <taxon>Bacillales</taxon>
        <taxon>Caryophanaceae</taxon>
        <taxon>Ureibacillus</taxon>
    </lineage>
</organism>
<keyword evidence="1" id="KW-1133">Transmembrane helix</keyword>
<gene>
    <name evidence="2" type="ORF">CD29_06420</name>
</gene>
<dbReference type="OrthoDB" id="4304at2"/>
<feature type="transmembrane region" description="Helical" evidence="1">
    <location>
        <begin position="6"/>
        <end position="26"/>
    </location>
</feature>
<keyword evidence="1" id="KW-0812">Transmembrane</keyword>
<dbReference type="RefSeq" id="WP_036184277.1">
    <property type="nucleotide sequence ID" value="NZ_AVDA01000006.1"/>
</dbReference>
<keyword evidence="1" id="KW-0472">Membrane</keyword>
<name>A0A0A3I762_9BACL</name>
<evidence type="ECO:0000256" key="1">
    <source>
        <dbReference type="SAM" id="Phobius"/>
    </source>
</evidence>
<proteinExistence type="predicted"/>
<dbReference type="Pfam" id="PF08905">
    <property type="entry name" value="DUF1850"/>
    <property type="match status" value="1"/>
</dbReference>
<dbReference type="AlphaFoldDB" id="A0A0A3I762"/>
<accession>A0A0A3I762</accession>
<evidence type="ECO:0000313" key="2">
    <source>
        <dbReference type="EMBL" id="KGR79325.1"/>
    </source>
</evidence>
<comment type="caution">
    <text evidence="2">The sequence shown here is derived from an EMBL/GenBank/DDBJ whole genome shotgun (WGS) entry which is preliminary data.</text>
</comment>
<dbReference type="STRING" id="1384049.CD29_06420"/>
<protein>
    <submittedName>
        <fullName evidence="2">RocC</fullName>
    </submittedName>
</protein>
<dbReference type="EMBL" id="JPVN01000006">
    <property type="protein sequence ID" value="KGR79325.1"/>
    <property type="molecule type" value="Genomic_DNA"/>
</dbReference>
<dbReference type="InterPro" id="IPR015001">
    <property type="entry name" value="DUF1850"/>
</dbReference>
<dbReference type="Proteomes" id="UP000030416">
    <property type="component" value="Unassembled WGS sequence"/>
</dbReference>
<reference evidence="2 3" key="1">
    <citation type="submission" date="2014-02" db="EMBL/GenBank/DDBJ databases">
        <title>Draft genome sequence of Lysinibacillus manganicus DSM 26584T.</title>
        <authorList>
            <person name="Zhang F."/>
            <person name="Wang G."/>
            <person name="Zhang L."/>
        </authorList>
    </citation>
    <scope>NUCLEOTIDE SEQUENCE [LARGE SCALE GENOMIC DNA]</scope>
    <source>
        <strain evidence="2 3">DSM 26584</strain>
    </source>
</reference>
<dbReference type="eggNOG" id="COG4729">
    <property type="taxonomic scope" value="Bacteria"/>
</dbReference>
<sequence>MKRVSLLISTILVIGIVIIFLFIPIFKVFSFTETRTNNPQLYYINVSNETSFQFRFTHSIHRTDVLENYKITNSNKLKLVSMEYEDVSIGMPAYAEEGQSITYENGKYKLYFEEKIIDNFTLYVGDVDYDLFILYDGKEYNLKQSLKRGNSYLFEVTTVSLYDKLKGVLLGYER</sequence>
<keyword evidence="3" id="KW-1185">Reference proteome</keyword>
<evidence type="ECO:0000313" key="3">
    <source>
        <dbReference type="Proteomes" id="UP000030416"/>
    </source>
</evidence>